<comment type="caution">
    <text evidence="3">The sequence shown here is derived from an EMBL/GenBank/DDBJ whole genome shotgun (WGS) entry which is preliminary data.</text>
</comment>
<dbReference type="GO" id="GO:0003676">
    <property type="term" value="F:nucleic acid binding"/>
    <property type="evidence" value="ECO:0007669"/>
    <property type="project" value="InterPro"/>
</dbReference>
<evidence type="ECO:0000313" key="4">
    <source>
        <dbReference type="Proteomes" id="UP001223420"/>
    </source>
</evidence>
<dbReference type="Gene3D" id="3.30.420.10">
    <property type="entry name" value="Ribonuclease H-like superfamily/Ribonuclease H"/>
    <property type="match status" value="1"/>
</dbReference>
<dbReference type="SUPFAM" id="SSF53098">
    <property type="entry name" value="Ribonuclease H-like"/>
    <property type="match status" value="1"/>
</dbReference>
<feature type="region of interest" description="Disordered" evidence="1">
    <location>
        <begin position="1"/>
        <end position="39"/>
    </location>
</feature>
<gene>
    <name evidence="3" type="ORF">QO001_003189</name>
</gene>
<dbReference type="RefSeq" id="WP_230365434.1">
    <property type="nucleotide sequence ID" value="NZ_JAJALK010000002.1"/>
</dbReference>
<dbReference type="Pfam" id="PF10108">
    <property type="entry name" value="DNA_pol_B_exo2"/>
    <property type="match status" value="1"/>
</dbReference>
<dbReference type="InterPro" id="IPR036397">
    <property type="entry name" value="RNaseH_sf"/>
</dbReference>
<protein>
    <submittedName>
        <fullName evidence="3">PolB exonuclease-like 3'-5' exonuclease</fullName>
    </submittedName>
</protein>
<keyword evidence="3" id="KW-0269">Exonuclease</keyword>
<organism evidence="3 4">
    <name type="scientific">Methylobacterium brachiatum</name>
    <dbReference type="NCBI Taxonomy" id="269660"/>
    <lineage>
        <taxon>Bacteria</taxon>
        <taxon>Pseudomonadati</taxon>
        <taxon>Pseudomonadota</taxon>
        <taxon>Alphaproteobacteria</taxon>
        <taxon>Hyphomicrobiales</taxon>
        <taxon>Methylobacteriaceae</taxon>
        <taxon>Methylobacterium</taxon>
    </lineage>
</organism>
<reference evidence="3" key="1">
    <citation type="submission" date="2023-07" db="EMBL/GenBank/DDBJ databases">
        <title>Genomic Encyclopedia of Type Strains, Phase IV (KMG-IV): sequencing the most valuable type-strain genomes for metagenomic binning, comparative biology and taxonomic classification.</title>
        <authorList>
            <person name="Goeker M."/>
        </authorList>
    </citation>
    <scope>NUCLEOTIDE SEQUENCE</scope>
    <source>
        <strain evidence="3">DSM 19569</strain>
    </source>
</reference>
<keyword evidence="3" id="KW-0378">Hydrolase</keyword>
<keyword evidence="3" id="KW-0540">Nuclease</keyword>
<accession>A0AAJ1WWY7</accession>
<dbReference type="GO" id="GO:0004527">
    <property type="term" value="F:exonuclease activity"/>
    <property type="evidence" value="ECO:0007669"/>
    <property type="project" value="UniProtKB-KW"/>
</dbReference>
<dbReference type="AlphaFoldDB" id="A0AAJ1WWY7"/>
<dbReference type="InterPro" id="IPR012337">
    <property type="entry name" value="RNaseH-like_sf"/>
</dbReference>
<sequence>MTLDPRRGVPSPGLPPRAIAGAAPARRMPQAAGRPAAPARPSRILCLDVETVPDAELVPEDFPKDRFPKPAWHRVVAISFAEARIEVGADGSERYILECCRSGGEADWSEERLLRGFWRHFAEGDFRLVSWNGRAFDLPVLLLRAFLYGIPTGAYFLRGDRWAGYANRYAPDYHSDVMELLSSYGAATRMGLDEMAVAMGLPGKAGEHGSNVEAMISEGRIERVRDYCETDVLNTLALYCRWSLLCGRSDVDGHDASLSGMVEYLSAEREARPHLGAFLDRWHGSARPAPMMLKGSSSIRTAGDAREAVIEVRP</sequence>
<dbReference type="CDD" id="cd05782">
    <property type="entry name" value="DNA_polB_like1_exo"/>
    <property type="match status" value="1"/>
</dbReference>
<dbReference type="EMBL" id="JAUSWL010000005">
    <property type="protein sequence ID" value="MDQ0544255.1"/>
    <property type="molecule type" value="Genomic_DNA"/>
</dbReference>
<evidence type="ECO:0000256" key="1">
    <source>
        <dbReference type="SAM" id="MobiDB-lite"/>
    </source>
</evidence>
<feature type="domain" description="Predicted 3'-5' exonuclease PolB-like" evidence="2">
    <location>
        <begin position="67"/>
        <end position="282"/>
    </location>
</feature>
<dbReference type="Proteomes" id="UP001223420">
    <property type="component" value="Unassembled WGS sequence"/>
</dbReference>
<evidence type="ECO:0000259" key="2">
    <source>
        <dbReference type="Pfam" id="PF10108"/>
    </source>
</evidence>
<feature type="compositionally biased region" description="Low complexity" evidence="1">
    <location>
        <begin position="16"/>
        <end position="39"/>
    </location>
</feature>
<evidence type="ECO:0000313" key="3">
    <source>
        <dbReference type="EMBL" id="MDQ0544255.1"/>
    </source>
</evidence>
<proteinExistence type="predicted"/>
<dbReference type="InterPro" id="IPR019288">
    <property type="entry name" value="3'-5'_exonuclease_PolB-like"/>
</dbReference>
<name>A0AAJ1WWY7_9HYPH</name>